<dbReference type="Gene3D" id="3.30.230.70">
    <property type="entry name" value="GHMP Kinase, N-terminal domain"/>
    <property type="match status" value="1"/>
</dbReference>
<dbReference type="GO" id="GO:0000177">
    <property type="term" value="C:cytoplasmic exosome (RNase complex)"/>
    <property type="evidence" value="ECO:0007669"/>
    <property type="project" value="TreeGrafter"/>
</dbReference>
<dbReference type="GO" id="GO:0005730">
    <property type="term" value="C:nucleolus"/>
    <property type="evidence" value="ECO:0007669"/>
    <property type="project" value="UniProtKB-SubCell"/>
</dbReference>
<dbReference type="SUPFAM" id="SSF54211">
    <property type="entry name" value="Ribosomal protein S5 domain 2-like"/>
    <property type="match status" value="1"/>
</dbReference>
<gene>
    <name evidence="11" type="ORF">LTR05_006756</name>
</gene>
<dbReference type="GO" id="GO:0000467">
    <property type="term" value="P:exonucleolytic trimming to generate mature 3'-end of 5.8S rRNA from tricistronic rRNA transcript (SSU-rRNA, 5.8S rRNA, LSU-rRNA)"/>
    <property type="evidence" value="ECO:0007669"/>
    <property type="project" value="TreeGrafter"/>
</dbReference>
<evidence type="ECO:0000256" key="8">
    <source>
        <dbReference type="ARBA" id="ARBA00023242"/>
    </source>
</evidence>
<dbReference type="PANTHER" id="PTHR11097">
    <property type="entry name" value="EXOSOME COMPLEX EXONUCLEASE RIBOSOMAL RNA PROCESSING PROTEIN"/>
    <property type="match status" value="1"/>
</dbReference>
<evidence type="ECO:0000256" key="6">
    <source>
        <dbReference type="ARBA" id="ARBA00022835"/>
    </source>
</evidence>
<dbReference type="InterPro" id="IPR036345">
    <property type="entry name" value="ExoRNase_PH_dom2_sf"/>
</dbReference>
<keyword evidence="8" id="KW-0539">Nucleus</keyword>
<keyword evidence="5" id="KW-0698">rRNA processing</keyword>
<evidence type="ECO:0000256" key="2">
    <source>
        <dbReference type="ARBA" id="ARBA00004604"/>
    </source>
</evidence>
<evidence type="ECO:0000256" key="7">
    <source>
        <dbReference type="ARBA" id="ARBA00022884"/>
    </source>
</evidence>
<dbReference type="PANTHER" id="PTHR11097:SF9">
    <property type="entry name" value="EXOSOME COMPLEX COMPONENT RRP43"/>
    <property type="match status" value="1"/>
</dbReference>
<dbReference type="GO" id="GO:0034473">
    <property type="term" value="P:U1 snRNA 3'-end processing"/>
    <property type="evidence" value="ECO:0007669"/>
    <property type="project" value="TreeGrafter"/>
</dbReference>
<evidence type="ECO:0000256" key="9">
    <source>
        <dbReference type="ARBA" id="ARBA00030617"/>
    </source>
</evidence>
<dbReference type="GO" id="GO:0034476">
    <property type="term" value="P:U5 snRNA 3'-end processing"/>
    <property type="evidence" value="ECO:0007669"/>
    <property type="project" value="TreeGrafter"/>
</dbReference>
<sequence>MPLISPSALLQAYLSQDPPIRPSNRTPTETRPIHLNTGSLTHCNGSSLVKLGESTIVCAIRAELLPISEIAHYRSSESARVSQERTEEDSYEAVTLNNLLVPNLELSTNCHPSFPANVAPTVTGQSISQRVLSLLHSSRFVSIASLEIRHTSDPAASGSAGLDPDDPAYVEPEKDVLKAYWTLYIDCVALSYGGEANAFDTTVMAVIAALKDVRIPQARWDEDSKQIFCSPDYTKARTLELRGLPCPLSFGVFEPDSRIKFDNEGAEVNGTATPSKQKSQGATILLDIDYFESDVCTEKGNIVVDWSSRSCRILRLEKVGGGGVLGLEGIKQIVDSAEKRCQEWKAVLDGASGSGG</sequence>
<dbReference type="InterPro" id="IPR001247">
    <property type="entry name" value="ExoRNase_PH_dom1"/>
</dbReference>
<dbReference type="GO" id="GO:0034475">
    <property type="term" value="P:U4 snRNA 3'-end processing"/>
    <property type="evidence" value="ECO:0007669"/>
    <property type="project" value="TreeGrafter"/>
</dbReference>
<dbReference type="Pfam" id="PF01138">
    <property type="entry name" value="RNase_PH"/>
    <property type="match status" value="1"/>
</dbReference>
<dbReference type="GO" id="GO:0071038">
    <property type="term" value="P:TRAMP-dependent tRNA surveillance pathway"/>
    <property type="evidence" value="ECO:0007669"/>
    <property type="project" value="TreeGrafter"/>
</dbReference>
<evidence type="ECO:0000313" key="12">
    <source>
        <dbReference type="Proteomes" id="UP001309876"/>
    </source>
</evidence>
<comment type="similarity">
    <text evidence="3">Belongs to the RNase PH family.</text>
</comment>
<comment type="caution">
    <text evidence="11">The sequence shown here is derived from an EMBL/GenBank/DDBJ whole genome shotgun (WGS) entry which is preliminary data.</text>
</comment>
<dbReference type="InterPro" id="IPR020568">
    <property type="entry name" value="Ribosomal_Su5_D2-typ_SF"/>
</dbReference>
<dbReference type="AlphaFoldDB" id="A0AAN7SVS0"/>
<keyword evidence="12" id="KW-1185">Reference proteome</keyword>
<dbReference type="Proteomes" id="UP001309876">
    <property type="component" value="Unassembled WGS sequence"/>
</dbReference>
<accession>A0AAN7SVS0</accession>
<comment type="subcellular location">
    <subcellularLocation>
        <location evidence="1">Cytoplasm</location>
    </subcellularLocation>
    <subcellularLocation>
        <location evidence="2">Nucleus</location>
        <location evidence="2">Nucleolus</location>
    </subcellularLocation>
</comment>
<protein>
    <recommendedName>
        <fullName evidence="9">Ribosomal RNA-processing protein 43</fullName>
    </recommendedName>
</protein>
<dbReference type="EMBL" id="JAVRRJ010000007">
    <property type="protein sequence ID" value="KAK5082875.1"/>
    <property type="molecule type" value="Genomic_DNA"/>
</dbReference>
<organism evidence="11 12">
    <name type="scientific">Lithohypha guttulata</name>
    <dbReference type="NCBI Taxonomy" id="1690604"/>
    <lineage>
        <taxon>Eukaryota</taxon>
        <taxon>Fungi</taxon>
        <taxon>Dikarya</taxon>
        <taxon>Ascomycota</taxon>
        <taxon>Pezizomycotina</taxon>
        <taxon>Eurotiomycetes</taxon>
        <taxon>Chaetothyriomycetidae</taxon>
        <taxon>Chaetothyriales</taxon>
        <taxon>Trichomeriaceae</taxon>
        <taxon>Lithohypha</taxon>
    </lineage>
</organism>
<dbReference type="GO" id="GO:0000176">
    <property type="term" value="C:nuclear exosome (RNase complex)"/>
    <property type="evidence" value="ECO:0007669"/>
    <property type="project" value="TreeGrafter"/>
</dbReference>
<keyword evidence="6" id="KW-0271">Exosome</keyword>
<keyword evidence="7" id="KW-0694">RNA-binding</keyword>
<dbReference type="SUPFAM" id="SSF55666">
    <property type="entry name" value="Ribonuclease PH domain 2-like"/>
    <property type="match status" value="1"/>
</dbReference>
<proteinExistence type="inferred from homology"/>
<dbReference type="InterPro" id="IPR027408">
    <property type="entry name" value="PNPase/RNase_PH_dom_sf"/>
</dbReference>
<feature type="domain" description="Exoribonuclease phosphorolytic" evidence="10">
    <location>
        <begin position="29"/>
        <end position="216"/>
    </location>
</feature>
<evidence type="ECO:0000256" key="1">
    <source>
        <dbReference type="ARBA" id="ARBA00004496"/>
    </source>
</evidence>
<dbReference type="GO" id="GO:0071035">
    <property type="term" value="P:nuclear polyadenylation-dependent rRNA catabolic process"/>
    <property type="evidence" value="ECO:0007669"/>
    <property type="project" value="TreeGrafter"/>
</dbReference>
<name>A0AAN7SVS0_9EURO</name>
<evidence type="ECO:0000256" key="4">
    <source>
        <dbReference type="ARBA" id="ARBA00022490"/>
    </source>
</evidence>
<dbReference type="GO" id="GO:0035925">
    <property type="term" value="F:mRNA 3'-UTR AU-rich region binding"/>
    <property type="evidence" value="ECO:0007669"/>
    <property type="project" value="TreeGrafter"/>
</dbReference>
<keyword evidence="4" id="KW-0963">Cytoplasm</keyword>
<reference evidence="11 12" key="1">
    <citation type="submission" date="2023-08" db="EMBL/GenBank/DDBJ databases">
        <title>Black Yeasts Isolated from many extreme environments.</title>
        <authorList>
            <person name="Coleine C."/>
            <person name="Stajich J.E."/>
            <person name="Selbmann L."/>
        </authorList>
    </citation>
    <scope>NUCLEOTIDE SEQUENCE [LARGE SCALE GENOMIC DNA]</scope>
    <source>
        <strain evidence="11 12">CCFEE 5910</strain>
    </source>
</reference>
<evidence type="ECO:0000259" key="10">
    <source>
        <dbReference type="Pfam" id="PF01138"/>
    </source>
</evidence>
<evidence type="ECO:0000256" key="5">
    <source>
        <dbReference type="ARBA" id="ARBA00022552"/>
    </source>
</evidence>
<dbReference type="GO" id="GO:0071028">
    <property type="term" value="P:nuclear mRNA surveillance"/>
    <property type="evidence" value="ECO:0007669"/>
    <property type="project" value="TreeGrafter"/>
</dbReference>
<evidence type="ECO:0000313" key="11">
    <source>
        <dbReference type="EMBL" id="KAK5082875.1"/>
    </source>
</evidence>
<dbReference type="InterPro" id="IPR050590">
    <property type="entry name" value="Exosome_comp_Rrp42_subfam"/>
</dbReference>
<dbReference type="GO" id="GO:0016075">
    <property type="term" value="P:rRNA catabolic process"/>
    <property type="evidence" value="ECO:0007669"/>
    <property type="project" value="TreeGrafter"/>
</dbReference>
<evidence type="ECO:0000256" key="3">
    <source>
        <dbReference type="ARBA" id="ARBA00006678"/>
    </source>
</evidence>